<dbReference type="RefSeq" id="WP_343915939.1">
    <property type="nucleotide sequence ID" value="NZ_BAAAJT010000002.1"/>
</dbReference>
<feature type="region of interest" description="Disordered" evidence="1">
    <location>
        <begin position="25"/>
        <end position="58"/>
    </location>
</feature>
<dbReference type="EMBL" id="JBHUGD010000001">
    <property type="protein sequence ID" value="MFD1945168.1"/>
    <property type="molecule type" value="Genomic_DNA"/>
</dbReference>
<evidence type="ECO:0000256" key="1">
    <source>
        <dbReference type="SAM" id="MobiDB-lite"/>
    </source>
</evidence>
<accession>A0ABW4TFC3</accession>
<keyword evidence="3" id="KW-1185">Reference proteome</keyword>
<dbReference type="Proteomes" id="UP001597351">
    <property type="component" value="Unassembled WGS sequence"/>
</dbReference>
<name>A0ABW4TFC3_9ACTN</name>
<feature type="compositionally biased region" description="Low complexity" evidence="1">
    <location>
        <begin position="261"/>
        <end position="270"/>
    </location>
</feature>
<evidence type="ECO:0000313" key="3">
    <source>
        <dbReference type="Proteomes" id="UP001597351"/>
    </source>
</evidence>
<proteinExistence type="predicted"/>
<comment type="caution">
    <text evidence="2">The sequence shown here is derived from an EMBL/GenBank/DDBJ whole genome shotgun (WGS) entry which is preliminary data.</text>
</comment>
<evidence type="ECO:0008006" key="4">
    <source>
        <dbReference type="Google" id="ProtNLM"/>
    </source>
</evidence>
<evidence type="ECO:0000313" key="2">
    <source>
        <dbReference type="EMBL" id="MFD1945168.1"/>
    </source>
</evidence>
<gene>
    <name evidence="2" type="ORF">ACFSDE_00045</name>
</gene>
<protein>
    <recommendedName>
        <fullName evidence="4">LppX_LprAFG lipoprotein</fullName>
    </recommendedName>
</protein>
<reference evidence="3" key="1">
    <citation type="journal article" date="2019" name="Int. J. Syst. Evol. Microbiol.">
        <title>The Global Catalogue of Microorganisms (GCM) 10K type strain sequencing project: providing services to taxonomists for standard genome sequencing and annotation.</title>
        <authorList>
            <consortium name="The Broad Institute Genomics Platform"/>
            <consortium name="The Broad Institute Genome Sequencing Center for Infectious Disease"/>
            <person name="Wu L."/>
            <person name="Ma J."/>
        </authorList>
    </citation>
    <scope>NUCLEOTIDE SEQUENCE [LARGE SCALE GENOMIC DNA]</scope>
    <source>
        <strain evidence="3">CGMCC 1.12477</strain>
    </source>
</reference>
<feature type="region of interest" description="Disordered" evidence="1">
    <location>
        <begin position="261"/>
        <end position="284"/>
    </location>
</feature>
<organism evidence="2 3">
    <name type="scientific">Nocardioides aestuarii</name>
    <dbReference type="NCBI Taxonomy" id="252231"/>
    <lineage>
        <taxon>Bacteria</taxon>
        <taxon>Bacillati</taxon>
        <taxon>Actinomycetota</taxon>
        <taxon>Actinomycetes</taxon>
        <taxon>Propionibacteriales</taxon>
        <taxon>Nocardioidaceae</taxon>
        <taxon>Nocardioides</taxon>
    </lineage>
</organism>
<dbReference type="PROSITE" id="PS51257">
    <property type="entry name" value="PROKAR_LIPOPROTEIN"/>
    <property type="match status" value="1"/>
</dbReference>
<sequence>MARAGLTFAATALLLAGCGIDVTPLGDPPAPTPSPSASGSDPESEGGGDDGGPGSTPAVRHAVRRQLASGTGRVTTTLTLGPLRVTDEATYDLARGFTIRRQLTSPDGTVEIEGTVVGQDLWYRLLAPQELTCWIHTTPDALQGFTTRTVAWTPASAPRPVVPSGVNVLGAFKGTGEPDSSGNHPGTTRLAMVIELVGAPALRAAGLSRADRTRVDARLRIVDGHVTTLVVDGPAINAGLKEADATLPGGRESTRHAIVSFSQSRSRVSLSPPPPAAVVELGDAGDEFEQDLRDCEQAQP</sequence>